<keyword evidence="4 8" id="KW-0812">Transmembrane</keyword>
<keyword evidence="6 8" id="KW-1133">Transmembrane helix</keyword>
<dbReference type="GO" id="GO:0008233">
    <property type="term" value="F:peptidase activity"/>
    <property type="evidence" value="ECO:0007669"/>
    <property type="project" value="UniProtKB-KW"/>
</dbReference>
<dbReference type="AlphaFoldDB" id="A0A2V3HRZ0"/>
<feature type="transmembrane region" description="Helical" evidence="8">
    <location>
        <begin position="266"/>
        <end position="292"/>
    </location>
</feature>
<dbReference type="GO" id="GO:0006508">
    <property type="term" value="P:proteolysis"/>
    <property type="evidence" value="ECO:0007669"/>
    <property type="project" value="UniProtKB-KW"/>
</dbReference>
<evidence type="ECO:0000256" key="8">
    <source>
        <dbReference type="SAM" id="Phobius"/>
    </source>
</evidence>
<evidence type="ECO:0000256" key="4">
    <source>
        <dbReference type="ARBA" id="ARBA00022692"/>
    </source>
</evidence>
<dbReference type="NCBIfam" id="TIGR04178">
    <property type="entry name" value="exo_archaeo"/>
    <property type="match status" value="1"/>
</dbReference>
<feature type="transmembrane region" description="Helical" evidence="8">
    <location>
        <begin position="112"/>
        <end position="131"/>
    </location>
</feature>
<feature type="transmembrane region" description="Helical" evidence="8">
    <location>
        <begin position="304"/>
        <end position="326"/>
    </location>
</feature>
<evidence type="ECO:0000256" key="1">
    <source>
        <dbReference type="ARBA" id="ARBA00004651"/>
    </source>
</evidence>
<feature type="transmembrane region" description="Helical" evidence="8">
    <location>
        <begin position="143"/>
        <end position="161"/>
    </location>
</feature>
<evidence type="ECO:0000256" key="6">
    <source>
        <dbReference type="ARBA" id="ARBA00022989"/>
    </source>
</evidence>
<gene>
    <name evidence="9" type="primary">artA</name>
    <name evidence="9" type="ORF">CXX69_02015</name>
</gene>
<dbReference type="Proteomes" id="UP000248161">
    <property type="component" value="Unassembled WGS sequence"/>
</dbReference>
<keyword evidence="2" id="KW-1003">Cell membrane</keyword>
<feature type="transmembrane region" description="Helical" evidence="8">
    <location>
        <begin position="346"/>
        <end position="367"/>
    </location>
</feature>
<comment type="caution">
    <text evidence="9">The sequence shown here is derived from an EMBL/GenBank/DDBJ whole genome shotgun (WGS) entry which is preliminary data.</text>
</comment>
<organism evidence="9 10">
    <name type="scientific">Candidatus Thalassarchaeum betae</name>
    <dbReference type="NCBI Taxonomy" id="2599289"/>
    <lineage>
        <taxon>Archaea</taxon>
        <taxon>Methanobacteriati</taxon>
        <taxon>Thermoplasmatota</taxon>
        <taxon>Candidatus Poseidoniia</taxon>
        <taxon>Candidatus Poseidoniales</taxon>
        <taxon>Candidatus Thalassarchaeaceae</taxon>
        <taxon>Candidatus Thalassarchaeum</taxon>
    </lineage>
</organism>
<name>A0A2V3HRZ0_9ARCH</name>
<dbReference type="GO" id="GO:0005886">
    <property type="term" value="C:plasma membrane"/>
    <property type="evidence" value="ECO:0007669"/>
    <property type="project" value="UniProtKB-SubCell"/>
</dbReference>
<evidence type="ECO:0000256" key="2">
    <source>
        <dbReference type="ARBA" id="ARBA00022475"/>
    </source>
</evidence>
<dbReference type="NCBIfam" id="TIGR04125">
    <property type="entry name" value="exosort_PGF_TRM"/>
    <property type="match status" value="1"/>
</dbReference>
<dbReference type="InterPro" id="IPR014522">
    <property type="entry name" value="ArtA"/>
</dbReference>
<accession>A0A2V3HRZ0</accession>
<feature type="transmembrane region" description="Helical" evidence="8">
    <location>
        <begin position="173"/>
        <end position="193"/>
    </location>
</feature>
<evidence type="ECO:0000313" key="9">
    <source>
        <dbReference type="EMBL" id="PXF21904.1"/>
    </source>
</evidence>
<feature type="transmembrane region" description="Helical" evidence="8">
    <location>
        <begin position="72"/>
        <end position="100"/>
    </location>
</feature>
<evidence type="ECO:0000256" key="3">
    <source>
        <dbReference type="ARBA" id="ARBA00022670"/>
    </source>
</evidence>
<keyword evidence="7 8" id="KW-0472">Membrane</keyword>
<proteinExistence type="predicted"/>
<comment type="subcellular location">
    <subcellularLocation>
        <location evidence="1">Cell membrane</location>
        <topology evidence="1">Multi-pass membrane protein</topology>
    </subcellularLocation>
</comment>
<dbReference type="InterPro" id="IPR026392">
    <property type="entry name" value="Exo/Archaeosortase_dom"/>
</dbReference>
<protein>
    <submittedName>
        <fullName evidence="9">Archaeosortase A</fullName>
    </submittedName>
</protein>
<sequence length="395" mass="44044">MDAATFTAGRLYLLPERPQCLLGQLIQRLTEIREIGICELVELETHRYLRTRRRGHPIYGLMGGNTSMQEPLALLVGMIADSLGIADVSVQLMICALGAITLGVGFHLRSEWYAPYSSAFGWTIMGLFLYLQSAHYVEISDPVLVVMTAGALPIGIAMGVWEIRNWNEAPEALVWFRGCVVWAVVPYYLVYSIPMLNMGFVYATAWNTEMLLEFAGLGSYQMAPMMVDLYGTGEIPLSEWDGNRWIMSEPLGENGFFVPLEHADGAVVSVSFILACSALQSMIVFVGAIVALSSVPWNRRMRALFIALPTIHVLNVFRNAGIVWLTDNYVGWSFMGLGMFDFTHSYAAKFGSLFAMFLMALALFDLLPELHRHIMRLLQPMMKGLGMDKPKPESA</sequence>
<evidence type="ECO:0000256" key="7">
    <source>
        <dbReference type="ARBA" id="ARBA00023136"/>
    </source>
</evidence>
<dbReference type="EMBL" id="PSPG01000004">
    <property type="protein sequence ID" value="PXF21904.1"/>
    <property type="molecule type" value="Genomic_DNA"/>
</dbReference>
<keyword evidence="5" id="KW-0378">Hydrolase</keyword>
<keyword evidence="3" id="KW-0645">Protease</keyword>
<evidence type="ECO:0000256" key="5">
    <source>
        <dbReference type="ARBA" id="ARBA00022801"/>
    </source>
</evidence>
<evidence type="ECO:0000313" key="10">
    <source>
        <dbReference type="Proteomes" id="UP000248161"/>
    </source>
</evidence>
<reference evidence="9 10" key="1">
    <citation type="journal article" date="2015" name="Nat. Commun.">
        <title>Genomic and transcriptomic evidence for scavenging of diverse organic compounds by widespread deep-sea archaea.</title>
        <authorList>
            <person name="Li M."/>
            <person name="Baker B.J."/>
            <person name="Anantharaman K."/>
            <person name="Jain S."/>
            <person name="Breier J.A."/>
            <person name="Dick G.J."/>
        </authorList>
    </citation>
    <scope>NUCLEOTIDE SEQUENCE [LARGE SCALE GENOMIC DNA]</scope>
    <source>
        <strain evidence="9">Cayman_51_deep</strain>
    </source>
</reference>